<name>A0A4U2YLJ2_9ACTN</name>
<gene>
    <name evidence="6" type="ORF">FC770_11720</name>
</gene>
<organism evidence="6 7">
    <name type="scientific">Nocardioides jishulii</name>
    <dbReference type="NCBI Taxonomy" id="2575440"/>
    <lineage>
        <taxon>Bacteria</taxon>
        <taxon>Bacillati</taxon>
        <taxon>Actinomycetota</taxon>
        <taxon>Actinomycetes</taxon>
        <taxon>Propionibacteriales</taxon>
        <taxon>Nocardioidaceae</taxon>
        <taxon>Nocardioides</taxon>
    </lineage>
</organism>
<dbReference type="GO" id="GO:0005829">
    <property type="term" value="C:cytosol"/>
    <property type="evidence" value="ECO:0007669"/>
    <property type="project" value="TreeGrafter"/>
</dbReference>
<feature type="region of interest" description="Disordered" evidence="4">
    <location>
        <begin position="195"/>
        <end position="255"/>
    </location>
</feature>
<evidence type="ECO:0000256" key="4">
    <source>
        <dbReference type="SAM" id="MobiDB-lite"/>
    </source>
</evidence>
<comment type="caution">
    <text evidence="6">The sequence shown here is derived from an EMBL/GenBank/DDBJ whole genome shotgun (WGS) entry which is preliminary data.</text>
</comment>
<dbReference type="SMART" id="SM00479">
    <property type="entry name" value="EXOIII"/>
    <property type="match status" value="1"/>
</dbReference>
<evidence type="ECO:0000256" key="2">
    <source>
        <dbReference type="ARBA" id="ARBA00022801"/>
    </source>
</evidence>
<keyword evidence="7" id="KW-1185">Reference proteome</keyword>
<accession>A0A4U2YLJ2</accession>
<dbReference type="GO" id="GO:0003887">
    <property type="term" value="F:DNA-directed DNA polymerase activity"/>
    <property type="evidence" value="ECO:0007669"/>
    <property type="project" value="InterPro"/>
</dbReference>
<keyword evidence="3 6" id="KW-0269">Exonuclease</keyword>
<evidence type="ECO:0000313" key="7">
    <source>
        <dbReference type="Proteomes" id="UP000307808"/>
    </source>
</evidence>
<evidence type="ECO:0000256" key="1">
    <source>
        <dbReference type="ARBA" id="ARBA00022722"/>
    </source>
</evidence>
<dbReference type="CDD" id="cd06127">
    <property type="entry name" value="DEDDh"/>
    <property type="match status" value="1"/>
</dbReference>
<dbReference type="InterPro" id="IPR012337">
    <property type="entry name" value="RNaseH-like_sf"/>
</dbReference>
<protein>
    <submittedName>
        <fullName evidence="6">3'-5' exonuclease</fullName>
    </submittedName>
</protein>
<dbReference type="GO" id="GO:0008408">
    <property type="term" value="F:3'-5' exonuclease activity"/>
    <property type="evidence" value="ECO:0007669"/>
    <property type="project" value="TreeGrafter"/>
</dbReference>
<keyword evidence="2" id="KW-0378">Hydrolase</keyword>
<sequence length="278" mass="30666">MAINRSFANRLRTGSRGRTFLSTDRREDVMTGYTVLDLETTGLFPQQHDRVIEIGIVSVSDEGEVLEEWSTLVNPGRDVGPTDLHGISARDVLDAPTFREVAPHVITLLSGRTLVAHNARFDTQFLDHEFSRAGLSTRPPTPSLCTMQLSTSYLRGASRKLKDCCAAANVSHGDVHTLRSVMRERWPGSWVSISPRAPAQCRGRGRTSPRVATGGRRSKDSARSRRRLERAPSGGRMSGLTASVPGCLATPNRGSRLTWTSSRERCLTGTCLRTRRRP</sequence>
<dbReference type="GO" id="GO:0003677">
    <property type="term" value="F:DNA binding"/>
    <property type="evidence" value="ECO:0007669"/>
    <property type="project" value="InterPro"/>
</dbReference>
<dbReference type="SUPFAM" id="SSF53098">
    <property type="entry name" value="Ribonuclease H-like"/>
    <property type="match status" value="1"/>
</dbReference>
<reference evidence="6 7" key="1">
    <citation type="submission" date="2019-04" db="EMBL/GenBank/DDBJ databases">
        <authorList>
            <person name="Dong K."/>
        </authorList>
    </citation>
    <scope>NUCLEOTIDE SEQUENCE [LARGE SCALE GENOMIC DNA]</scope>
    <source>
        <strain evidence="7">dk3543</strain>
    </source>
</reference>
<dbReference type="Proteomes" id="UP000307808">
    <property type="component" value="Unassembled WGS sequence"/>
</dbReference>
<dbReference type="PANTHER" id="PTHR30231:SF4">
    <property type="entry name" value="PROTEIN NEN2"/>
    <property type="match status" value="1"/>
</dbReference>
<evidence type="ECO:0000313" key="6">
    <source>
        <dbReference type="EMBL" id="TKI61455.1"/>
    </source>
</evidence>
<dbReference type="InterPro" id="IPR006054">
    <property type="entry name" value="DnaQ"/>
</dbReference>
<evidence type="ECO:0000259" key="5">
    <source>
        <dbReference type="SMART" id="SM00479"/>
    </source>
</evidence>
<dbReference type="InterPro" id="IPR013520">
    <property type="entry name" value="Ribonucl_H"/>
</dbReference>
<dbReference type="GO" id="GO:0006260">
    <property type="term" value="P:DNA replication"/>
    <property type="evidence" value="ECO:0007669"/>
    <property type="project" value="InterPro"/>
</dbReference>
<keyword evidence="1" id="KW-0540">Nuclease</keyword>
<dbReference type="AlphaFoldDB" id="A0A4U2YLJ2"/>
<dbReference type="InterPro" id="IPR036397">
    <property type="entry name" value="RNaseH_sf"/>
</dbReference>
<dbReference type="FunFam" id="3.30.420.10:FF:000045">
    <property type="entry name" value="3'-5' exonuclease DinG"/>
    <property type="match status" value="1"/>
</dbReference>
<evidence type="ECO:0000256" key="3">
    <source>
        <dbReference type="ARBA" id="ARBA00022839"/>
    </source>
</evidence>
<dbReference type="EMBL" id="SZPY01000003">
    <property type="protein sequence ID" value="TKI61455.1"/>
    <property type="molecule type" value="Genomic_DNA"/>
</dbReference>
<dbReference type="PANTHER" id="PTHR30231">
    <property type="entry name" value="DNA POLYMERASE III SUBUNIT EPSILON"/>
    <property type="match status" value="1"/>
</dbReference>
<dbReference type="OrthoDB" id="190275at2"/>
<dbReference type="NCBIfam" id="TIGR00573">
    <property type="entry name" value="dnaq"/>
    <property type="match status" value="1"/>
</dbReference>
<feature type="domain" description="Exonuclease" evidence="5">
    <location>
        <begin position="32"/>
        <end position="188"/>
    </location>
</feature>
<dbReference type="Pfam" id="PF00929">
    <property type="entry name" value="RNase_T"/>
    <property type="match status" value="1"/>
</dbReference>
<proteinExistence type="predicted"/>
<dbReference type="Gene3D" id="3.30.420.10">
    <property type="entry name" value="Ribonuclease H-like superfamily/Ribonuclease H"/>
    <property type="match status" value="1"/>
</dbReference>